<evidence type="ECO:0000256" key="1">
    <source>
        <dbReference type="SAM" id="MobiDB-lite"/>
    </source>
</evidence>
<sequence length="131" mass="14315">MLITPVQICKVQPILILRMSYTFKKSQPHCVVLAAHSADPKEIAPQPRATMATVAMTSELEPYLASLRSYLTQSGPPHQAEADSEDSATDTPRPPERRSVQREQASSKGGRDTSRAGPRRSTVEDPPCSIC</sequence>
<proteinExistence type="predicted"/>
<reference evidence="2 3" key="1">
    <citation type="submission" date="2018-02" db="EMBL/GenBank/DDBJ databases">
        <title>The genomes of Aspergillus section Nigri reveals drivers in fungal speciation.</title>
        <authorList>
            <consortium name="DOE Joint Genome Institute"/>
            <person name="Vesth T.C."/>
            <person name="Nybo J."/>
            <person name="Theobald S."/>
            <person name="Brandl J."/>
            <person name="Frisvad J.C."/>
            <person name="Nielsen K.F."/>
            <person name="Lyhne E.K."/>
            <person name="Kogle M.E."/>
            <person name="Kuo A."/>
            <person name="Riley R."/>
            <person name="Clum A."/>
            <person name="Nolan M."/>
            <person name="Lipzen A."/>
            <person name="Salamov A."/>
            <person name="Henrissat B."/>
            <person name="Wiebenga A."/>
            <person name="De vries R.P."/>
            <person name="Grigoriev I.V."/>
            <person name="Mortensen U.H."/>
            <person name="Andersen M.R."/>
            <person name="Baker S.E."/>
        </authorList>
    </citation>
    <scope>NUCLEOTIDE SEQUENCE [LARGE SCALE GENOMIC DNA]</scope>
    <source>
        <strain evidence="2 3">CBS 115571</strain>
    </source>
</reference>
<gene>
    <name evidence="2" type="ORF">BO99DRAFT_400658</name>
</gene>
<accession>A0A2V5HBE9</accession>
<evidence type="ECO:0000313" key="2">
    <source>
        <dbReference type="EMBL" id="PYI21698.1"/>
    </source>
</evidence>
<dbReference type="Proteomes" id="UP000249829">
    <property type="component" value="Unassembled WGS sequence"/>
</dbReference>
<evidence type="ECO:0000313" key="3">
    <source>
        <dbReference type="Proteomes" id="UP000249829"/>
    </source>
</evidence>
<name>A0A2V5HBE9_ASPV1</name>
<organism evidence="2 3">
    <name type="scientific">Aspergillus violaceofuscus (strain CBS 115571)</name>
    <dbReference type="NCBI Taxonomy" id="1450538"/>
    <lineage>
        <taxon>Eukaryota</taxon>
        <taxon>Fungi</taxon>
        <taxon>Dikarya</taxon>
        <taxon>Ascomycota</taxon>
        <taxon>Pezizomycotina</taxon>
        <taxon>Eurotiomycetes</taxon>
        <taxon>Eurotiomycetidae</taxon>
        <taxon>Eurotiales</taxon>
        <taxon>Aspergillaceae</taxon>
        <taxon>Aspergillus</taxon>
    </lineage>
</organism>
<dbReference type="AlphaFoldDB" id="A0A2V5HBE9"/>
<dbReference type="OMA" id="THCVVLA"/>
<feature type="region of interest" description="Disordered" evidence="1">
    <location>
        <begin position="67"/>
        <end position="131"/>
    </location>
</feature>
<protein>
    <submittedName>
        <fullName evidence="2">Uncharacterized protein</fullName>
    </submittedName>
</protein>
<keyword evidence="3" id="KW-1185">Reference proteome</keyword>
<dbReference type="EMBL" id="KZ825115">
    <property type="protein sequence ID" value="PYI21698.1"/>
    <property type="molecule type" value="Genomic_DNA"/>
</dbReference>